<proteinExistence type="predicted"/>
<name>A0A9D4BYF8_DREPO</name>
<reference evidence="1" key="2">
    <citation type="submission" date="2020-11" db="EMBL/GenBank/DDBJ databases">
        <authorList>
            <person name="McCartney M.A."/>
            <person name="Auch B."/>
            <person name="Kono T."/>
            <person name="Mallez S."/>
            <person name="Becker A."/>
            <person name="Gohl D.M."/>
            <person name="Silverstein K.A.T."/>
            <person name="Koren S."/>
            <person name="Bechman K.B."/>
            <person name="Herman A."/>
            <person name="Abrahante J.E."/>
            <person name="Garbe J."/>
        </authorList>
    </citation>
    <scope>NUCLEOTIDE SEQUENCE</scope>
    <source>
        <strain evidence="1">Duluth1</strain>
        <tissue evidence="1">Whole animal</tissue>
    </source>
</reference>
<dbReference type="AlphaFoldDB" id="A0A9D4BYF8"/>
<organism evidence="1 2">
    <name type="scientific">Dreissena polymorpha</name>
    <name type="common">Zebra mussel</name>
    <name type="synonym">Mytilus polymorpha</name>
    <dbReference type="NCBI Taxonomy" id="45954"/>
    <lineage>
        <taxon>Eukaryota</taxon>
        <taxon>Metazoa</taxon>
        <taxon>Spiralia</taxon>
        <taxon>Lophotrochozoa</taxon>
        <taxon>Mollusca</taxon>
        <taxon>Bivalvia</taxon>
        <taxon>Autobranchia</taxon>
        <taxon>Heteroconchia</taxon>
        <taxon>Euheterodonta</taxon>
        <taxon>Imparidentia</taxon>
        <taxon>Neoheterodontei</taxon>
        <taxon>Myida</taxon>
        <taxon>Dreissenoidea</taxon>
        <taxon>Dreissenidae</taxon>
        <taxon>Dreissena</taxon>
    </lineage>
</organism>
<evidence type="ECO:0000313" key="2">
    <source>
        <dbReference type="Proteomes" id="UP000828390"/>
    </source>
</evidence>
<comment type="caution">
    <text evidence="1">The sequence shown here is derived from an EMBL/GenBank/DDBJ whole genome shotgun (WGS) entry which is preliminary data.</text>
</comment>
<protein>
    <submittedName>
        <fullName evidence="1">Uncharacterized protein</fullName>
    </submittedName>
</protein>
<dbReference type="EMBL" id="JAIWYP010000014">
    <property type="protein sequence ID" value="KAH3713266.1"/>
    <property type="molecule type" value="Genomic_DNA"/>
</dbReference>
<accession>A0A9D4BYF8</accession>
<dbReference type="Proteomes" id="UP000828390">
    <property type="component" value="Unassembled WGS sequence"/>
</dbReference>
<gene>
    <name evidence="1" type="ORF">DPMN_073053</name>
</gene>
<sequence>MTEEMHNPCILSAHVTSKYNSAMQDFTDLAYTSSPQHKYSTVACIKRDASDLDTIQTKNTTCSSYIAGPTLRNIVNGIVAGSDVNVHAFQEQYL</sequence>
<reference evidence="1" key="1">
    <citation type="journal article" date="2019" name="bioRxiv">
        <title>The Genome of the Zebra Mussel, Dreissena polymorpha: A Resource for Invasive Species Research.</title>
        <authorList>
            <person name="McCartney M.A."/>
            <person name="Auch B."/>
            <person name="Kono T."/>
            <person name="Mallez S."/>
            <person name="Zhang Y."/>
            <person name="Obille A."/>
            <person name="Becker A."/>
            <person name="Abrahante J.E."/>
            <person name="Garbe J."/>
            <person name="Badalamenti J.P."/>
            <person name="Herman A."/>
            <person name="Mangelson H."/>
            <person name="Liachko I."/>
            <person name="Sullivan S."/>
            <person name="Sone E.D."/>
            <person name="Koren S."/>
            <person name="Silverstein K.A.T."/>
            <person name="Beckman K.B."/>
            <person name="Gohl D.M."/>
        </authorList>
    </citation>
    <scope>NUCLEOTIDE SEQUENCE</scope>
    <source>
        <strain evidence="1">Duluth1</strain>
        <tissue evidence="1">Whole animal</tissue>
    </source>
</reference>
<evidence type="ECO:0000313" key="1">
    <source>
        <dbReference type="EMBL" id="KAH3713266.1"/>
    </source>
</evidence>
<keyword evidence="2" id="KW-1185">Reference proteome</keyword>